<evidence type="ECO:0000313" key="1">
    <source>
        <dbReference type="EMBL" id="WWT31669.1"/>
    </source>
</evidence>
<dbReference type="Proteomes" id="UP001369958">
    <property type="component" value="Chromosome"/>
</dbReference>
<sequence>MIVNGSIPGRYEIGDVVWITERVSDGVYRSRNDPPSAPGYREFIVQETRPCYYKFVSSLVDGDGNSYSRHGGFADLKSLEAISYRAVPGHSHIYRKVMVNEGLPYYWGDMLVMAALELDVINHLAAEFLENEC</sequence>
<gene>
    <name evidence="1" type="ORF">V6617_11640</name>
</gene>
<dbReference type="EMBL" id="CP146275">
    <property type="protein sequence ID" value="WWT31669.1"/>
    <property type="molecule type" value="Genomic_DNA"/>
</dbReference>
<reference evidence="1 2" key="1">
    <citation type="submission" date="2024-02" db="EMBL/GenBank/DDBJ databases">
        <title>Complete genome sequence of Pelagibacterium nitratireducens ZH15.</title>
        <authorList>
            <person name="Zhao L.H."/>
        </authorList>
    </citation>
    <scope>NUCLEOTIDE SEQUENCE [LARGE SCALE GENOMIC DNA]</scope>
    <source>
        <strain evidence="1 2">ZH15</strain>
    </source>
</reference>
<evidence type="ECO:0000313" key="2">
    <source>
        <dbReference type="Proteomes" id="UP001369958"/>
    </source>
</evidence>
<name>A0ABZ2HVL8_9HYPH</name>
<proteinExistence type="predicted"/>
<keyword evidence="2" id="KW-1185">Reference proteome</keyword>
<dbReference type="RefSeq" id="WP_338607133.1">
    <property type="nucleotide sequence ID" value="NZ_CP146275.1"/>
</dbReference>
<organism evidence="1 2">
    <name type="scientific">Pelagibacterium nitratireducens</name>
    <dbReference type="NCBI Taxonomy" id="1046114"/>
    <lineage>
        <taxon>Bacteria</taxon>
        <taxon>Pseudomonadati</taxon>
        <taxon>Pseudomonadota</taxon>
        <taxon>Alphaproteobacteria</taxon>
        <taxon>Hyphomicrobiales</taxon>
        <taxon>Devosiaceae</taxon>
        <taxon>Pelagibacterium</taxon>
    </lineage>
</organism>
<protein>
    <submittedName>
        <fullName evidence="1">Uncharacterized protein</fullName>
    </submittedName>
</protein>
<accession>A0ABZ2HVL8</accession>